<dbReference type="PANTHER" id="PTHR10133">
    <property type="entry name" value="DNA POLYMERASE I"/>
    <property type="match status" value="1"/>
</dbReference>
<dbReference type="Gene3D" id="3.30.70.370">
    <property type="match status" value="1"/>
</dbReference>
<dbReference type="AlphaFoldDB" id="A0A3B0U4R9"/>
<accession>A0A3B0U4R9</accession>
<dbReference type="Gene3D" id="1.10.150.20">
    <property type="entry name" value="5' to 3' exonuclease, C-terminal subdomain"/>
    <property type="match status" value="1"/>
</dbReference>
<keyword evidence="3" id="KW-0808">Transferase</keyword>
<dbReference type="PANTHER" id="PTHR10133:SF27">
    <property type="entry name" value="DNA POLYMERASE NU"/>
    <property type="match status" value="1"/>
</dbReference>
<dbReference type="SUPFAM" id="SSF56672">
    <property type="entry name" value="DNA/RNA polymerases"/>
    <property type="match status" value="1"/>
</dbReference>
<organism evidence="3">
    <name type="scientific">hydrothermal vent metagenome</name>
    <dbReference type="NCBI Taxonomy" id="652676"/>
    <lineage>
        <taxon>unclassified sequences</taxon>
        <taxon>metagenomes</taxon>
        <taxon>ecological metagenomes</taxon>
    </lineage>
</organism>
<dbReference type="GO" id="GO:0003887">
    <property type="term" value="F:DNA-directed DNA polymerase activity"/>
    <property type="evidence" value="ECO:0007669"/>
    <property type="project" value="UniProtKB-EC"/>
</dbReference>
<reference evidence="3" key="1">
    <citation type="submission" date="2018-06" db="EMBL/GenBank/DDBJ databases">
        <authorList>
            <person name="Zhirakovskaya E."/>
        </authorList>
    </citation>
    <scope>NUCLEOTIDE SEQUENCE</scope>
</reference>
<dbReference type="GO" id="GO:0003677">
    <property type="term" value="F:DNA binding"/>
    <property type="evidence" value="ECO:0007669"/>
    <property type="project" value="InterPro"/>
</dbReference>
<dbReference type="InterPro" id="IPR043502">
    <property type="entry name" value="DNA/RNA_pol_sf"/>
</dbReference>
<dbReference type="GO" id="GO:0006261">
    <property type="term" value="P:DNA-templated DNA replication"/>
    <property type="evidence" value="ECO:0007669"/>
    <property type="project" value="InterPro"/>
</dbReference>
<dbReference type="EC" id="2.7.7.7" evidence="3"/>
<name>A0A3B0U4R9_9ZZZZ</name>
<evidence type="ECO:0000256" key="1">
    <source>
        <dbReference type="ARBA" id="ARBA00022705"/>
    </source>
</evidence>
<dbReference type="EMBL" id="UOER01000370">
    <property type="protein sequence ID" value="VAW25348.1"/>
    <property type="molecule type" value="Genomic_DNA"/>
</dbReference>
<dbReference type="SMART" id="SM00482">
    <property type="entry name" value="POLAc"/>
    <property type="match status" value="1"/>
</dbReference>
<dbReference type="GO" id="GO:0006302">
    <property type="term" value="P:double-strand break repair"/>
    <property type="evidence" value="ECO:0007669"/>
    <property type="project" value="TreeGrafter"/>
</dbReference>
<evidence type="ECO:0000313" key="3">
    <source>
        <dbReference type="EMBL" id="VAW25348.1"/>
    </source>
</evidence>
<dbReference type="PRINTS" id="PR00868">
    <property type="entry name" value="DNAPOLI"/>
</dbReference>
<feature type="domain" description="DNA-directed DNA polymerase family A palm" evidence="2">
    <location>
        <begin position="1"/>
        <end position="122"/>
    </location>
</feature>
<protein>
    <submittedName>
        <fullName evidence="3">DNA polymerase I</fullName>
        <ecNumber evidence="3">2.7.7.7</ecNumber>
    </submittedName>
</protein>
<gene>
    <name evidence="3" type="ORF">MNBD_BACTEROID04-871</name>
</gene>
<sequence>FTLAQQLNKSRAEAKELIDNYYKTFPTLKQYISSQIDFARENEYVETISGRRRYLKNINSQNAIVRSGDERNAVNAPIQGSAADIIKIAMINIYKRFKKEKFNSKMLLQVHDELVFDIYNSELTVLKPIIRQEMENAFKLSVPLTVDIGEGKNWLEAH</sequence>
<evidence type="ECO:0000259" key="2">
    <source>
        <dbReference type="SMART" id="SM00482"/>
    </source>
</evidence>
<keyword evidence="3" id="KW-0548">Nucleotidyltransferase</keyword>
<dbReference type="InterPro" id="IPR002298">
    <property type="entry name" value="DNA_polymerase_A"/>
</dbReference>
<keyword evidence="1" id="KW-0235">DNA replication</keyword>
<dbReference type="Pfam" id="PF00476">
    <property type="entry name" value="DNA_pol_A"/>
    <property type="match status" value="1"/>
</dbReference>
<dbReference type="InterPro" id="IPR001098">
    <property type="entry name" value="DNA-dir_DNA_pol_A_palm_dom"/>
</dbReference>
<feature type="non-terminal residue" evidence="3">
    <location>
        <position position="1"/>
    </location>
</feature>
<proteinExistence type="predicted"/>